<dbReference type="InterPro" id="IPR050463">
    <property type="entry name" value="Gfo/Idh/MocA_oxidrdct_glycsds"/>
</dbReference>
<reference evidence="6 7" key="1">
    <citation type="submission" date="2016-06" db="EMBL/GenBank/DDBJ databases">
        <title>Genome sequencing of Cryobacterium arcticum PAMC 27867.</title>
        <authorList>
            <person name="Lee J."/>
            <person name="Kim O.-S."/>
        </authorList>
    </citation>
    <scope>NUCLEOTIDE SEQUENCE [LARGE SCALE GENOMIC DNA]</scope>
    <source>
        <strain evidence="6 7">PAMC 27867</strain>
        <plasmid evidence="7">pp27867_2</plasmid>
    </source>
</reference>
<evidence type="ECO:0000256" key="1">
    <source>
        <dbReference type="ARBA" id="ARBA00023002"/>
    </source>
</evidence>
<dbReference type="Proteomes" id="UP000092582">
    <property type="component" value="Plasmid pP27867_2"/>
</dbReference>
<dbReference type="OrthoDB" id="9792085at2"/>
<accession>A0A1B1BR48</accession>
<evidence type="ECO:0000256" key="3">
    <source>
        <dbReference type="SAM" id="MobiDB-lite"/>
    </source>
</evidence>
<dbReference type="EMBL" id="CP016284">
    <property type="protein sequence ID" value="ANP74883.1"/>
    <property type="molecule type" value="Genomic_DNA"/>
</dbReference>
<organism evidence="6 7">
    <name type="scientific">Cryobacterium arcticum</name>
    <dbReference type="NCBI Taxonomy" id="670052"/>
    <lineage>
        <taxon>Bacteria</taxon>
        <taxon>Bacillati</taxon>
        <taxon>Actinomycetota</taxon>
        <taxon>Actinomycetes</taxon>
        <taxon>Micrococcales</taxon>
        <taxon>Microbacteriaceae</taxon>
        <taxon>Cryobacterium</taxon>
    </lineage>
</organism>
<feature type="domain" description="GFO/IDH/MocA-like oxidoreductase" evidence="5">
    <location>
        <begin position="139"/>
        <end position="261"/>
    </location>
</feature>
<gene>
    <name evidence="6" type="ORF">PA27867_3977</name>
</gene>
<name>A0A1B1BR48_9MICO</name>
<evidence type="ECO:0000259" key="5">
    <source>
        <dbReference type="Pfam" id="PF22725"/>
    </source>
</evidence>
<evidence type="ECO:0000256" key="2">
    <source>
        <dbReference type="ARBA" id="ARBA00023027"/>
    </source>
</evidence>
<proteinExistence type="predicted"/>
<dbReference type="InterPro" id="IPR055170">
    <property type="entry name" value="GFO_IDH_MocA-like_dom"/>
</dbReference>
<keyword evidence="2" id="KW-0520">NAD</keyword>
<feature type="domain" description="Gfo/Idh/MocA-like oxidoreductase N-terminal" evidence="4">
    <location>
        <begin position="14"/>
        <end position="129"/>
    </location>
</feature>
<dbReference type="SUPFAM" id="SSF51735">
    <property type="entry name" value="NAD(P)-binding Rossmann-fold domains"/>
    <property type="match status" value="1"/>
</dbReference>
<sequence>MTTNVNLLSAEPLGVAFVGGGFMAAVHSRASRATGARFLGVASSTVRSAENASERLGLGPAFASVEELFADPAVDVVHICTPNATHFAFAQAALRAGKHVICEKPLATSAADADELVALAADTGLTAVVPFAYRFHPMVREARARVRRGLAGRVLSVQGTYLQDWLLSKDDDDWRVDSQIGGPSRAFADIGSHLCDLIEFIVDDRMQRVTAVNKTVFPRRGLTAKVATEDIVCVLFETQGGIVGTLTISQVAPGRKNRLALEIGASIESLVFDQENPENLWIGRRKGSELLVRDPEQLDPDAARLSVVPAGHPQGYQDAFNALVFDAYSAVRGAEPDGLPVFADGRRSAVLTEAILESHRLKTWVDVSADLSRPPTEDAASLRPDDVVKTPHSSLHSVPNPPQKGSAHAEHH</sequence>
<geneLocation type="plasmid" evidence="7">
    <name>pp27867_2</name>
</geneLocation>
<keyword evidence="6" id="KW-0614">Plasmid</keyword>
<protein>
    <submittedName>
        <fullName evidence="6">Putative oxidoreductase</fullName>
    </submittedName>
</protein>
<dbReference type="AlphaFoldDB" id="A0A1B1BR48"/>
<feature type="region of interest" description="Disordered" evidence="3">
    <location>
        <begin position="372"/>
        <end position="412"/>
    </location>
</feature>
<keyword evidence="1" id="KW-0560">Oxidoreductase</keyword>
<dbReference type="Gene3D" id="3.30.360.10">
    <property type="entry name" value="Dihydrodipicolinate Reductase, domain 2"/>
    <property type="match status" value="1"/>
</dbReference>
<evidence type="ECO:0000313" key="7">
    <source>
        <dbReference type="Proteomes" id="UP000092582"/>
    </source>
</evidence>
<dbReference type="PANTHER" id="PTHR43818:SF11">
    <property type="entry name" value="BCDNA.GH03377"/>
    <property type="match status" value="1"/>
</dbReference>
<dbReference type="InterPro" id="IPR000683">
    <property type="entry name" value="Gfo/Idh/MocA-like_OxRdtase_N"/>
</dbReference>
<dbReference type="Pfam" id="PF01408">
    <property type="entry name" value="GFO_IDH_MocA"/>
    <property type="match status" value="1"/>
</dbReference>
<dbReference type="Gene3D" id="3.40.50.720">
    <property type="entry name" value="NAD(P)-binding Rossmann-like Domain"/>
    <property type="match status" value="1"/>
</dbReference>
<dbReference type="Pfam" id="PF22725">
    <property type="entry name" value="GFO_IDH_MocA_C3"/>
    <property type="match status" value="1"/>
</dbReference>
<dbReference type="GO" id="GO:0016491">
    <property type="term" value="F:oxidoreductase activity"/>
    <property type="evidence" value="ECO:0007669"/>
    <property type="project" value="UniProtKB-KW"/>
</dbReference>
<keyword evidence="7" id="KW-1185">Reference proteome</keyword>
<evidence type="ECO:0000313" key="6">
    <source>
        <dbReference type="EMBL" id="ANP74883.1"/>
    </source>
</evidence>
<dbReference type="PATRIC" id="fig|670052.7.peg.4087"/>
<dbReference type="PANTHER" id="PTHR43818">
    <property type="entry name" value="BCDNA.GH03377"/>
    <property type="match status" value="1"/>
</dbReference>
<dbReference type="InterPro" id="IPR036291">
    <property type="entry name" value="NAD(P)-bd_dom_sf"/>
</dbReference>
<dbReference type="SUPFAM" id="SSF55347">
    <property type="entry name" value="Glyceraldehyde-3-phosphate dehydrogenase-like, C-terminal domain"/>
    <property type="match status" value="1"/>
</dbReference>
<dbReference type="RefSeq" id="WP_066600734.1">
    <property type="nucleotide sequence ID" value="NZ_CP016284.1"/>
</dbReference>
<evidence type="ECO:0000259" key="4">
    <source>
        <dbReference type="Pfam" id="PF01408"/>
    </source>
</evidence>
<dbReference type="KEGG" id="cart:PA27867_3977"/>
<dbReference type="GO" id="GO:0000166">
    <property type="term" value="F:nucleotide binding"/>
    <property type="evidence" value="ECO:0007669"/>
    <property type="project" value="InterPro"/>
</dbReference>